<keyword evidence="6" id="KW-1185">Reference proteome</keyword>
<keyword evidence="3 4" id="KW-0472">Membrane</keyword>
<evidence type="ECO:0000256" key="3">
    <source>
        <dbReference type="ARBA" id="ARBA00023136"/>
    </source>
</evidence>
<dbReference type="PROSITE" id="PS51257">
    <property type="entry name" value="PROKAR_LIPOPROTEIN"/>
    <property type="match status" value="1"/>
</dbReference>
<accession>A0A1Y0EK63</accession>
<feature type="transmembrane region" description="Helical" evidence="4">
    <location>
        <begin position="176"/>
        <end position="195"/>
    </location>
</feature>
<dbReference type="InterPro" id="IPR011701">
    <property type="entry name" value="MFS"/>
</dbReference>
<keyword evidence="1 4" id="KW-0812">Transmembrane</keyword>
<feature type="transmembrane region" description="Helical" evidence="4">
    <location>
        <begin position="86"/>
        <end position="108"/>
    </location>
</feature>
<sequence length="423" mass="43365">MTSSSRPPTFYGWWIVLACMTFATVCWSLGTFGMSVYVFALSETDGGAARFPVATVSTAVTLAYLVSAALMVGVGSVSARHGTRPVVAFGAGVLALAMCALPQCRVAWQLYGAFALLGVAMSCLSTVAIGTTLAPWFDVYQGRAVSTAMLGASIGGMVGTPLLMAGIRHLGFAHTAWLAAGLALLVIVPLAVFVMRRQPQDLGLHPDGLPPRAGGAGAANAPVWTRGSALRTRQFQTQVFAFGVALMVQVGFLSHHVPIALPWLGSAGAAAAVTAAAVAAFIGRLLLARYADQVDVRKTAAGVLAFGCVSLVGMALFPSPVALMVFSISYGLTVGNITTLPPIITRREFGSASFGVVFGTASMLTAVLMALGPSLFGAIRQAFGGYAPALLLGAALDVLAVAALIWGGRRPLVPPAAAAPQPS</sequence>
<evidence type="ECO:0000313" key="5">
    <source>
        <dbReference type="EMBL" id="ARU03821.1"/>
    </source>
</evidence>
<feature type="transmembrane region" description="Helical" evidence="4">
    <location>
        <begin position="239"/>
        <end position="257"/>
    </location>
</feature>
<feature type="transmembrane region" description="Helical" evidence="4">
    <location>
        <begin position="356"/>
        <end position="379"/>
    </location>
</feature>
<dbReference type="InterPro" id="IPR036259">
    <property type="entry name" value="MFS_trans_sf"/>
</dbReference>
<dbReference type="RefSeq" id="WP_087277175.1">
    <property type="nucleotide sequence ID" value="NZ_CP021455.1"/>
</dbReference>
<dbReference type="PANTHER" id="PTHR11360">
    <property type="entry name" value="MONOCARBOXYLATE TRANSPORTER"/>
    <property type="match status" value="1"/>
</dbReference>
<evidence type="ECO:0000313" key="6">
    <source>
        <dbReference type="Proteomes" id="UP000196138"/>
    </source>
</evidence>
<dbReference type="Proteomes" id="UP000196138">
    <property type="component" value="Chromosome"/>
</dbReference>
<dbReference type="KEGG" id="cser:CCO03_03205"/>
<dbReference type="GO" id="GO:0022857">
    <property type="term" value="F:transmembrane transporter activity"/>
    <property type="evidence" value="ECO:0007669"/>
    <property type="project" value="InterPro"/>
</dbReference>
<gene>
    <name evidence="5" type="ORF">CCO03_03205</name>
</gene>
<dbReference type="AlphaFoldDB" id="A0A1Y0EK63"/>
<feature type="transmembrane region" description="Helical" evidence="4">
    <location>
        <begin position="299"/>
        <end position="317"/>
    </location>
</feature>
<dbReference type="PANTHER" id="PTHR11360:SF290">
    <property type="entry name" value="MONOCARBOXYLATE MFS PERMEASE"/>
    <property type="match status" value="1"/>
</dbReference>
<dbReference type="Pfam" id="PF07690">
    <property type="entry name" value="MFS_1"/>
    <property type="match status" value="1"/>
</dbReference>
<feature type="transmembrane region" description="Helical" evidence="4">
    <location>
        <begin position="12"/>
        <end position="39"/>
    </location>
</feature>
<dbReference type="SUPFAM" id="SSF103473">
    <property type="entry name" value="MFS general substrate transporter"/>
    <property type="match status" value="1"/>
</dbReference>
<protein>
    <recommendedName>
        <fullName evidence="7">Major facilitator superfamily (MFS) profile domain-containing protein</fullName>
    </recommendedName>
</protein>
<feature type="transmembrane region" description="Helical" evidence="4">
    <location>
        <begin position="263"/>
        <end position="287"/>
    </location>
</feature>
<keyword evidence="2 4" id="KW-1133">Transmembrane helix</keyword>
<feature type="transmembrane region" description="Helical" evidence="4">
    <location>
        <begin position="323"/>
        <end position="344"/>
    </location>
</feature>
<evidence type="ECO:0000256" key="4">
    <source>
        <dbReference type="SAM" id="Phobius"/>
    </source>
</evidence>
<proteinExistence type="predicted"/>
<feature type="transmembrane region" description="Helical" evidence="4">
    <location>
        <begin position="51"/>
        <end position="74"/>
    </location>
</feature>
<evidence type="ECO:0008006" key="7">
    <source>
        <dbReference type="Google" id="ProtNLM"/>
    </source>
</evidence>
<dbReference type="OrthoDB" id="7876195at2"/>
<dbReference type="InterPro" id="IPR050327">
    <property type="entry name" value="Proton-linked_MCT"/>
</dbReference>
<evidence type="ECO:0000256" key="2">
    <source>
        <dbReference type="ARBA" id="ARBA00022989"/>
    </source>
</evidence>
<feature type="transmembrane region" description="Helical" evidence="4">
    <location>
        <begin position="114"/>
        <end position="137"/>
    </location>
</feature>
<feature type="transmembrane region" description="Helical" evidence="4">
    <location>
        <begin position="385"/>
        <end position="406"/>
    </location>
</feature>
<organism evidence="5 6">
    <name type="scientific">Comamonas serinivorans</name>
    <dbReference type="NCBI Taxonomy" id="1082851"/>
    <lineage>
        <taxon>Bacteria</taxon>
        <taxon>Pseudomonadati</taxon>
        <taxon>Pseudomonadota</taxon>
        <taxon>Betaproteobacteria</taxon>
        <taxon>Burkholderiales</taxon>
        <taxon>Comamonadaceae</taxon>
        <taxon>Comamonas</taxon>
    </lineage>
</organism>
<feature type="transmembrane region" description="Helical" evidence="4">
    <location>
        <begin position="144"/>
        <end position="164"/>
    </location>
</feature>
<dbReference type="Gene3D" id="1.20.1250.20">
    <property type="entry name" value="MFS general substrate transporter like domains"/>
    <property type="match status" value="2"/>
</dbReference>
<dbReference type="EMBL" id="CP021455">
    <property type="protein sequence ID" value="ARU03821.1"/>
    <property type="molecule type" value="Genomic_DNA"/>
</dbReference>
<name>A0A1Y0EK63_9BURK</name>
<evidence type="ECO:0000256" key="1">
    <source>
        <dbReference type="ARBA" id="ARBA00022692"/>
    </source>
</evidence>
<reference evidence="5 6" key="1">
    <citation type="submission" date="2017-05" db="EMBL/GenBank/DDBJ databases">
        <authorList>
            <person name="Song R."/>
            <person name="Chenine A.L."/>
            <person name="Ruprecht R.M."/>
        </authorList>
    </citation>
    <scope>NUCLEOTIDE SEQUENCE [LARGE SCALE GENOMIC DNA]</scope>
    <source>
        <strain evidence="5 6">DSM 26136</strain>
    </source>
</reference>